<dbReference type="InterPro" id="IPR014717">
    <property type="entry name" value="Transl_elong_EF1B/ribsomal_bS6"/>
</dbReference>
<protein>
    <recommendedName>
        <fullName evidence="3">General secretion pathway protein M</fullName>
    </recommendedName>
</protein>
<organism evidence="1 2">
    <name type="scientific">Skermanella cutis</name>
    <dbReference type="NCBI Taxonomy" id="2775420"/>
    <lineage>
        <taxon>Bacteria</taxon>
        <taxon>Pseudomonadati</taxon>
        <taxon>Pseudomonadota</taxon>
        <taxon>Alphaproteobacteria</taxon>
        <taxon>Rhodospirillales</taxon>
        <taxon>Azospirillaceae</taxon>
        <taxon>Skermanella</taxon>
    </lineage>
</organism>
<keyword evidence="2" id="KW-1185">Reference proteome</keyword>
<sequence length="193" mass="20847">MNTLTISPRLSKLLALTILVSLVMGSVNLVVIPLLDRFEAAQARLADAAAWRARLTAAVQRIPVLEQTLQETQDAAGSRKGILRIENEALGSAEFQKLIQKLVAESGIQQRSIQPVPARREHDAVQLGIRVTAAGDEASLARLLGAVQQHDPSLAVRSLHIAADSSRGDPSAEAPRIDIQADFDILAIEDRKE</sequence>
<reference evidence="1" key="1">
    <citation type="submission" date="2021-02" db="EMBL/GenBank/DDBJ databases">
        <title>Skermanella TT6 skin isolate.</title>
        <authorList>
            <person name="Lee K."/>
            <person name="Ganzorig M."/>
        </authorList>
    </citation>
    <scope>NUCLEOTIDE SEQUENCE</scope>
    <source>
        <strain evidence="1">TT6</strain>
    </source>
</reference>
<evidence type="ECO:0000313" key="2">
    <source>
        <dbReference type="Proteomes" id="UP000595197"/>
    </source>
</evidence>
<evidence type="ECO:0000313" key="1">
    <source>
        <dbReference type="EMBL" id="QQP91728.1"/>
    </source>
</evidence>
<gene>
    <name evidence="1" type="ORF">IGS68_11210</name>
</gene>
<dbReference type="Pfam" id="PF10741">
    <property type="entry name" value="T2SSM_b"/>
    <property type="match status" value="1"/>
</dbReference>
<dbReference type="RefSeq" id="WP_201079945.1">
    <property type="nucleotide sequence ID" value="NZ_CP067420.1"/>
</dbReference>
<dbReference type="InterPro" id="IPR034756">
    <property type="entry name" value="T2SSM_b"/>
</dbReference>
<dbReference type="NCBIfam" id="NF040576">
    <property type="entry name" value="T2SS_GspM_XpsM"/>
    <property type="match status" value="1"/>
</dbReference>
<accession>A0ABX7BEN6</accession>
<evidence type="ECO:0008006" key="3">
    <source>
        <dbReference type="Google" id="ProtNLM"/>
    </source>
</evidence>
<dbReference type="Proteomes" id="UP000595197">
    <property type="component" value="Chromosome"/>
</dbReference>
<dbReference type="Gene3D" id="3.30.70.60">
    <property type="match status" value="1"/>
</dbReference>
<dbReference type="EMBL" id="CP067420">
    <property type="protein sequence ID" value="QQP91728.1"/>
    <property type="molecule type" value="Genomic_DNA"/>
</dbReference>
<proteinExistence type="predicted"/>
<name>A0ABX7BEN6_9PROT</name>